<dbReference type="GO" id="GO:0000455">
    <property type="term" value="P:enzyme-directed rRNA pseudouridine synthesis"/>
    <property type="evidence" value="ECO:0007669"/>
    <property type="project" value="UniProtKB-ARBA"/>
</dbReference>
<dbReference type="InterPro" id="IPR050343">
    <property type="entry name" value="RsuA_PseudoU_synthase"/>
</dbReference>
<dbReference type="Gene3D" id="3.30.70.580">
    <property type="entry name" value="Pseudouridine synthase I, catalytic domain, N-terminal subdomain"/>
    <property type="match status" value="1"/>
</dbReference>
<feature type="domain" description="RNA-binding S4" evidence="5">
    <location>
        <begin position="4"/>
        <end position="62"/>
    </location>
</feature>
<sequence>MEPTRLNKYLVDAGVCSRREADRLMEEGRITVDGRRAVLGQKVTGNEKIFVDRKPVKKPESIERVYIAYHKPVGIICTSDPKAKDNIIEAVNYPDGRIFHIGRLDVASSGLILLTNDGDIVNAILRAEGQHEKEYIVKVDKDITDEMVTSLRNGVHIGDDRPTLPAKIMKMGARMFSITIVEGRNRQIRRMCEAVGLNVESLKRIRVMGIKLDDIPPGKWRFLTEQETSALKAALV</sequence>
<dbReference type="PANTHER" id="PTHR47683">
    <property type="entry name" value="PSEUDOURIDINE SYNTHASE FAMILY PROTEIN-RELATED"/>
    <property type="match status" value="1"/>
</dbReference>
<dbReference type="EMBL" id="LCRD01000023">
    <property type="protein sequence ID" value="KKW30086.1"/>
    <property type="molecule type" value="Genomic_DNA"/>
</dbReference>
<dbReference type="SUPFAM" id="SSF55120">
    <property type="entry name" value="Pseudouridine synthase"/>
    <property type="match status" value="1"/>
</dbReference>
<reference evidence="6 7" key="1">
    <citation type="journal article" date="2015" name="Nature">
        <title>rRNA introns, odd ribosomes, and small enigmatic genomes across a large radiation of phyla.</title>
        <authorList>
            <person name="Brown C.T."/>
            <person name="Hug L.A."/>
            <person name="Thomas B.C."/>
            <person name="Sharon I."/>
            <person name="Castelle C.J."/>
            <person name="Singh A."/>
            <person name="Wilkins M.J."/>
            <person name="Williams K.H."/>
            <person name="Banfield J.F."/>
        </authorList>
    </citation>
    <scope>NUCLEOTIDE SEQUENCE [LARGE SCALE GENOMIC DNA]</scope>
</reference>
<dbReference type="InterPro" id="IPR002942">
    <property type="entry name" value="S4_RNA-bd"/>
</dbReference>
<dbReference type="SUPFAM" id="SSF55174">
    <property type="entry name" value="Alpha-L RNA-binding motif"/>
    <property type="match status" value="1"/>
</dbReference>
<dbReference type="EC" id="5.4.99.-" evidence="4"/>
<evidence type="ECO:0000256" key="2">
    <source>
        <dbReference type="ARBA" id="ARBA00023235"/>
    </source>
</evidence>
<dbReference type="PROSITE" id="PS50889">
    <property type="entry name" value="S4"/>
    <property type="match status" value="1"/>
</dbReference>
<evidence type="ECO:0000256" key="4">
    <source>
        <dbReference type="RuleBase" id="RU003887"/>
    </source>
</evidence>
<evidence type="ECO:0000313" key="7">
    <source>
        <dbReference type="Proteomes" id="UP000034846"/>
    </source>
</evidence>
<name>A0A0G1XGL7_9BACT</name>
<dbReference type="InterPro" id="IPR020094">
    <property type="entry name" value="TruA/RsuA/RluB/E/F_N"/>
</dbReference>
<dbReference type="InterPro" id="IPR020103">
    <property type="entry name" value="PsdUridine_synth_cat_dom_sf"/>
</dbReference>
<comment type="similarity">
    <text evidence="1 4">Belongs to the pseudouridine synthase RsuA family.</text>
</comment>
<dbReference type="SMART" id="SM00363">
    <property type="entry name" value="S4"/>
    <property type="match status" value="1"/>
</dbReference>
<accession>A0A0G1XGL7</accession>
<proteinExistence type="inferred from homology"/>
<dbReference type="InterPro" id="IPR006145">
    <property type="entry name" value="PsdUridine_synth_RsuA/RluA"/>
</dbReference>
<gene>
    <name evidence="6" type="ORF">UY72_C0023G0008</name>
</gene>
<dbReference type="InterPro" id="IPR018496">
    <property type="entry name" value="PsdUridine_synth_RsuA/RluB_CS"/>
</dbReference>
<evidence type="ECO:0000313" key="6">
    <source>
        <dbReference type="EMBL" id="KKW30086.1"/>
    </source>
</evidence>
<dbReference type="PROSITE" id="PS01149">
    <property type="entry name" value="PSI_RSU"/>
    <property type="match status" value="1"/>
</dbReference>
<organism evidence="6 7">
    <name type="scientific">Candidatus Uhrbacteria bacterium GW2011_GWD2_52_7</name>
    <dbReference type="NCBI Taxonomy" id="1618989"/>
    <lineage>
        <taxon>Bacteria</taxon>
        <taxon>Candidatus Uhriibacteriota</taxon>
    </lineage>
</organism>
<dbReference type="Gene3D" id="3.30.70.1560">
    <property type="entry name" value="Alpha-L RNA-binding motif"/>
    <property type="match status" value="1"/>
</dbReference>
<dbReference type="NCBIfam" id="TIGR00093">
    <property type="entry name" value="pseudouridine synthase"/>
    <property type="match status" value="1"/>
</dbReference>
<dbReference type="InterPro" id="IPR000748">
    <property type="entry name" value="PsdUridine_synth_RsuA/RluB/E/F"/>
</dbReference>
<dbReference type="GO" id="GO:0120159">
    <property type="term" value="F:rRNA pseudouridine synthase activity"/>
    <property type="evidence" value="ECO:0007669"/>
    <property type="project" value="UniProtKB-ARBA"/>
</dbReference>
<dbReference type="AlphaFoldDB" id="A0A0G1XGL7"/>
<dbReference type="InterPro" id="IPR042092">
    <property type="entry name" value="PsdUridine_s_RsuA/RluB/E/F_cat"/>
</dbReference>
<evidence type="ECO:0000256" key="3">
    <source>
        <dbReference type="PROSITE-ProRule" id="PRU00182"/>
    </source>
</evidence>
<protein>
    <recommendedName>
        <fullName evidence="4">Pseudouridine synthase</fullName>
        <ecNumber evidence="4">5.4.99.-</ecNumber>
    </recommendedName>
</protein>
<keyword evidence="3" id="KW-0694">RNA-binding</keyword>
<dbReference type="Pfam" id="PF01479">
    <property type="entry name" value="S4"/>
    <property type="match status" value="1"/>
</dbReference>
<dbReference type="FunFam" id="3.10.290.10:FF:000003">
    <property type="entry name" value="Pseudouridine synthase"/>
    <property type="match status" value="1"/>
</dbReference>
<evidence type="ECO:0000259" key="5">
    <source>
        <dbReference type="SMART" id="SM00363"/>
    </source>
</evidence>
<dbReference type="InterPro" id="IPR036986">
    <property type="entry name" value="S4_RNA-bd_sf"/>
</dbReference>
<dbReference type="CDD" id="cd00165">
    <property type="entry name" value="S4"/>
    <property type="match status" value="1"/>
</dbReference>
<dbReference type="Pfam" id="PF00849">
    <property type="entry name" value="PseudoU_synth_2"/>
    <property type="match status" value="1"/>
</dbReference>
<dbReference type="Proteomes" id="UP000034846">
    <property type="component" value="Unassembled WGS sequence"/>
</dbReference>
<comment type="caution">
    <text evidence="6">The sequence shown here is derived from an EMBL/GenBank/DDBJ whole genome shotgun (WGS) entry which is preliminary data.</text>
</comment>
<evidence type="ECO:0000256" key="1">
    <source>
        <dbReference type="ARBA" id="ARBA00008348"/>
    </source>
</evidence>
<dbReference type="PANTHER" id="PTHR47683:SF2">
    <property type="entry name" value="RNA-BINDING S4 DOMAIN-CONTAINING PROTEIN"/>
    <property type="match status" value="1"/>
</dbReference>
<dbReference type="PATRIC" id="fig|1618989.3.peg.376"/>
<keyword evidence="2 4" id="KW-0413">Isomerase</keyword>
<dbReference type="GO" id="GO:0003723">
    <property type="term" value="F:RNA binding"/>
    <property type="evidence" value="ECO:0007669"/>
    <property type="project" value="UniProtKB-KW"/>
</dbReference>
<dbReference type="Gene3D" id="3.10.290.10">
    <property type="entry name" value="RNA-binding S4 domain"/>
    <property type="match status" value="1"/>
</dbReference>